<keyword evidence="10" id="KW-1185">Reference proteome</keyword>
<dbReference type="InterPro" id="IPR006426">
    <property type="entry name" value="Asn_synth_AEB"/>
</dbReference>
<keyword evidence="5" id="KW-0067">ATP-binding</keyword>
<sequence length="639" mass="71492">MCGITGWYRRGGRPVPREAIVRACQTIVHRGPDDEGIHIDGDLGLGHRRLSIVDLEGGHQPMFSADGRWAIVFNGEVYNFPDLRAELADWGWKFSTHGDTETILAAYVRWGDEAWPKLEGMYGLAIWDVKERRLVLARDPLGIKPVYYTLQRGGIAFGSEIRTLRAMYSADGGALDFTVCERGVHDFFMFGHVQKPRSIWNEVKTLPPGHVLHIGPEGEPDVRQFWRPQFKVTEGLSEAEWIEQTQTWVSETTKRHMLADVTVGAFLSGGVDSSAVVAAMAEHAIAPVKAFTMGFPGTSIDETEAAARIAMHLGCEHITLPLQPQDAGIMLPEVQRSHDEPCAATAAVPVWHLSKLAAEHVKVVLCGEGSDEIFAGYKRQRTALAAARTGPLLRMLEPVLAAIDHVPGMGSKRLNYLRQNARRFRQSAMLENNYQRFFQGTQISTPWVREDLYEPGFHARQESGHPFADLEREYFGWSGARDLDPLSQFMLADLTVHMPASLLNRTDRGSMAHSLEARVPFLSHKLVDWALTMPRDMKLRGKVGKYALRKAVEPWLFPGALDERKLGFQLPFAEWFSGGFASFAQEAWISSGASKSGYLREDAVHQLFTEHAAGVANHGRILYAIAMFSCWWDQTFDAR</sequence>
<dbReference type="EMBL" id="JALHLE010000011">
    <property type="protein sequence ID" value="MCJ2178808.1"/>
    <property type="molecule type" value="Genomic_DNA"/>
</dbReference>
<dbReference type="GO" id="GO:0004066">
    <property type="term" value="F:asparagine synthase (glutamine-hydrolyzing) activity"/>
    <property type="evidence" value="ECO:0007669"/>
    <property type="project" value="UniProtKB-EC"/>
</dbReference>
<protein>
    <recommendedName>
        <fullName evidence="3">asparagine synthase (glutamine-hydrolyzing)</fullName>
        <ecNumber evidence="3">6.3.5.4</ecNumber>
    </recommendedName>
</protein>
<evidence type="ECO:0000256" key="2">
    <source>
        <dbReference type="ARBA" id="ARBA00005752"/>
    </source>
</evidence>
<evidence type="ECO:0000256" key="5">
    <source>
        <dbReference type="ARBA" id="ARBA00022840"/>
    </source>
</evidence>
<dbReference type="PANTHER" id="PTHR43284:SF1">
    <property type="entry name" value="ASPARAGINE SYNTHETASE"/>
    <property type="match status" value="1"/>
</dbReference>
<dbReference type="InterPro" id="IPR029055">
    <property type="entry name" value="Ntn_hydrolases_N"/>
</dbReference>
<comment type="pathway">
    <text evidence="1">Amino-acid biosynthesis; L-asparagine biosynthesis; L-asparagine from L-aspartate (L-Gln route): step 1/1.</text>
</comment>
<evidence type="ECO:0000313" key="9">
    <source>
        <dbReference type="EMBL" id="MCJ2178808.1"/>
    </source>
</evidence>
<dbReference type="InterPro" id="IPR017932">
    <property type="entry name" value="GATase_2_dom"/>
</dbReference>
<feature type="domain" description="Glutamine amidotransferase type-2" evidence="8">
    <location>
        <begin position="2"/>
        <end position="217"/>
    </location>
</feature>
<dbReference type="EC" id="6.3.5.4" evidence="3"/>
<dbReference type="CDD" id="cd01991">
    <property type="entry name" value="Asn_synthase_B_C"/>
    <property type="match status" value="1"/>
</dbReference>
<dbReference type="CDD" id="cd00712">
    <property type="entry name" value="AsnB"/>
    <property type="match status" value="1"/>
</dbReference>
<dbReference type="InterPro" id="IPR033738">
    <property type="entry name" value="AsnB_N"/>
</dbReference>
<dbReference type="InterPro" id="IPR001962">
    <property type="entry name" value="Asn_synthase"/>
</dbReference>
<comment type="similarity">
    <text evidence="2">Belongs to the asparagine synthetase family.</text>
</comment>
<evidence type="ECO:0000256" key="7">
    <source>
        <dbReference type="ARBA" id="ARBA00048741"/>
    </source>
</evidence>
<dbReference type="SUPFAM" id="SSF56235">
    <property type="entry name" value="N-terminal nucleophile aminohydrolases (Ntn hydrolases)"/>
    <property type="match status" value="1"/>
</dbReference>
<dbReference type="Pfam" id="PF13537">
    <property type="entry name" value="GATase_7"/>
    <property type="match status" value="1"/>
</dbReference>
<dbReference type="NCBIfam" id="TIGR01536">
    <property type="entry name" value="asn_synth_AEB"/>
    <property type="match status" value="1"/>
</dbReference>
<dbReference type="PANTHER" id="PTHR43284">
    <property type="entry name" value="ASPARAGINE SYNTHETASE (GLUTAMINE-HYDROLYZING)"/>
    <property type="match status" value="1"/>
</dbReference>
<evidence type="ECO:0000259" key="8">
    <source>
        <dbReference type="PROSITE" id="PS51278"/>
    </source>
</evidence>
<dbReference type="RefSeq" id="WP_243993195.1">
    <property type="nucleotide sequence ID" value="NZ_JALHLE010000011.1"/>
</dbReference>
<dbReference type="InterPro" id="IPR051786">
    <property type="entry name" value="ASN_synthetase/amidase"/>
</dbReference>
<comment type="catalytic activity">
    <reaction evidence="7">
        <text>L-aspartate + L-glutamine + ATP + H2O = L-asparagine + L-glutamate + AMP + diphosphate + H(+)</text>
        <dbReference type="Rhea" id="RHEA:12228"/>
        <dbReference type="ChEBI" id="CHEBI:15377"/>
        <dbReference type="ChEBI" id="CHEBI:15378"/>
        <dbReference type="ChEBI" id="CHEBI:29985"/>
        <dbReference type="ChEBI" id="CHEBI:29991"/>
        <dbReference type="ChEBI" id="CHEBI:30616"/>
        <dbReference type="ChEBI" id="CHEBI:33019"/>
        <dbReference type="ChEBI" id="CHEBI:58048"/>
        <dbReference type="ChEBI" id="CHEBI:58359"/>
        <dbReference type="ChEBI" id="CHEBI:456215"/>
        <dbReference type="EC" id="6.3.5.4"/>
    </reaction>
</comment>
<reference evidence="9" key="1">
    <citation type="submission" date="2022-03" db="EMBL/GenBank/DDBJ databases">
        <title>Identification of a novel bacterium isolated from mangrove sediments.</title>
        <authorList>
            <person name="Pan X."/>
        </authorList>
    </citation>
    <scope>NUCLEOTIDE SEQUENCE</scope>
    <source>
        <strain evidence="9">B2580</strain>
    </source>
</reference>
<dbReference type="PIRSF" id="PIRSF001589">
    <property type="entry name" value="Asn_synthetase_glu-h"/>
    <property type="match status" value="1"/>
</dbReference>
<dbReference type="Gene3D" id="3.40.50.620">
    <property type="entry name" value="HUPs"/>
    <property type="match status" value="1"/>
</dbReference>
<dbReference type="Gene3D" id="3.60.20.10">
    <property type="entry name" value="Glutamine Phosphoribosylpyrophosphate, subunit 1, domain 1"/>
    <property type="match status" value="1"/>
</dbReference>
<evidence type="ECO:0000256" key="3">
    <source>
        <dbReference type="ARBA" id="ARBA00012737"/>
    </source>
</evidence>
<gene>
    <name evidence="9" type="primary">asnB</name>
    <name evidence="9" type="ORF">MTR64_09560</name>
</gene>
<organism evidence="9 10">
    <name type="scientific">Novosphingobium album</name>
    <name type="common">ex Hu et al. 2023</name>
    <dbReference type="NCBI Taxonomy" id="2930093"/>
    <lineage>
        <taxon>Bacteria</taxon>
        <taxon>Pseudomonadati</taxon>
        <taxon>Pseudomonadota</taxon>
        <taxon>Alphaproteobacteria</taxon>
        <taxon>Sphingomonadales</taxon>
        <taxon>Sphingomonadaceae</taxon>
        <taxon>Novosphingobium</taxon>
    </lineage>
</organism>
<evidence type="ECO:0000256" key="4">
    <source>
        <dbReference type="ARBA" id="ARBA00022741"/>
    </source>
</evidence>
<dbReference type="Pfam" id="PF00733">
    <property type="entry name" value="Asn_synthase"/>
    <property type="match status" value="1"/>
</dbReference>
<dbReference type="Proteomes" id="UP001162880">
    <property type="component" value="Unassembled WGS sequence"/>
</dbReference>
<comment type="caution">
    <text evidence="9">The sequence shown here is derived from an EMBL/GenBank/DDBJ whole genome shotgun (WGS) entry which is preliminary data.</text>
</comment>
<keyword evidence="6" id="KW-0315">Glutamine amidotransferase</keyword>
<evidence type="ECO:0000313" key="10">
    <source>
        <dbReference type="Proteomes" id="UP001162880"/>
    </source>
</evidence>
<keyword evidence="4" id="KW-0547">Nucleotide-binding</keyword>
<evidence type="ECO:0000256" key="6">
    <source>
        <dbReference type="ARBA" id="ARBA00022962"/>
    </source>
</evidence>
<accession>A0ABT0B155</accession>
<dbReference type="InterPro" id="IPR014729">
    <property type="entry name" value="Rossmann-like_a/b/a_fold"/>
</dbReference>
<proteinExistence type="inferred from homology"/>
<name>A0ABT0B155_9SPHN</name>
<dbReference type="SUPFAM" id="SSF52402">
    <property type="entry name" value="Adenine nucleotide alpha hydrolases-like"/>
    <property type="match status" value="1"/>
</dbReference>
<keyword evidence="9" id="KW-0436">Ligase</keyword>
<dbReference type="PROSITE" id="PS51278">
    <property type="entry name" value="GATASE_TYPE_2"/>
    <property type="match status" value="1"/>
</dbReference>
<evidence type="ECO:0000256" key="1">
    <source>
        <dbReference type="ARBA" id="ARBA00005187"/>
    </source>
</evidence>